<feature type="domain" description="Retrovirus-related Pol polyprotein from transposon TNT 1-94-like beta-barrel" evidence="1">
    <location>
        <begin position="74"/>
        <end position="138"/>
    </location>
</feature>
<dbReference type="EMBL" id="SZYD01000002">
    <property type="protein sequence ID" value="KAD7117991.1"/>
    <property type="molecule type" value="Genomic_DNA"/>
</dbReference>
<sequence>MGLVEHPLPISIPTYWAPTSQQPTSHCPLRRLLCPSTSQPITKPQVTNFDALSPSNLSQAFSTMQLNYTDPNLMMDTGAERHVTNNKGMLHQLDSFPVNTKLIVGNGYCLPLEGSGTGHLPILNCNYILPNILYKLNFRSSTSKLDASFLATIAREISTQSLRLLCHLKPASSQLQVSHGTTNLDIPANKF</sequence>
<dbReference type="InterPro" id="IPR054722">
    <property type="entry name" value="PolX-like_BBD"/>
</dbReference>
<evidence type="ECO:0000259" key="1">
    <source>
        <dbReference type="Pfam" id="PF22936"/>
    </source>
</evidence>
<proteinExistence type="predicted"/>
<reference evidence="2 3" key="1">
    <citation type="submission" date="2019-05" db="EMBL/GenBank/DDBJ databases">
        <title>Mikania micrantha, genome provides insights into the molecular mechanism of rapid growth.</title>
        <authorList>
            <person name="Liu B."/>
        </authorList>
    </citation>
    <scope>NUCLEOTIDE SEQUENCE [LARGE SCALE GENOMIC DNA]</scope>
    <source>
        <strain evidence="2">NLD-2019</strain>
        <tissue evidence="2">Leaf</tissue>
    </source>
</reference>
<evidence type="ECO:0000313" key="3">
    <source>
        <dbReference type="Proteomes" id="UP000326396"/>
    </source>
</evidence>
<accession>A0A5N6PYV6</accession>
<dbReference type="OrthoDB" id="10526490at2759"/>
<dbReference type="Proteomes" id="UP000326396">
    <property type="component" value="Linkage Group LG10"/>
</dbReference>
<dbReference type="AlphaFoldDB" id="A0A5N6PYV6"/>
<keyword evidence="3" id="KW-1185">Reference proteome</keyword>
<comment type="caution">
    <text evidence="2">The sequence shown here is derived from an EMBL/GenBank/DDBJ whole genome shotgun (WGS) entry which is preliminary data.</text>
</comment>
<name>A0A5N6PYV6_9ASTR</name>
<evidence type="ECO:0000313" key="2">
    <source>
        <dbReference type="EMBL" id="KAD7117991.1"/>
    </source>
</evidence>
<organism evidence="2 3">
    <name type="scientific">Mikania micrantha</name>
    <name type="common">bitter vine</name>
    <dbReference type="NCBI Taxonomy" id="192012"/>
    <lineage>
        <taxon>Eukaryota</taxon>
        <taxon>Viridiplantae</taxon>
        <taxon>Streptophyta</taxon>
        <taxon>Embryophyta</taxon>
        <taxon>Tracheophyta</taxon>
        <taxon>Spermatophyta</taxon>
        <taxon>Magnoliopsida</taxon>
        <taxon>eudicotyledons</taxon>
        <taxon>Gunneridae</taxon>
        <taxon>Pentapetalae</taxon>
        <taxon>asterids</taxon>
        <taxon>campanulids</taxon>
        <taxon>Asterales</taxon>
        <taxon>Asteraceae</taxon>
        <taxon>Asteroideae</taxon>
        <taxon>Heliantheae alliance</taxon>
        <taxon>Eupatorieae</taxon>
        <taxon>Mikania</taxon>
    </lineage>
</organism>
<dbReference type="Pfam" id="PF22936">
    <property type="entry name" value="Pol_BBD"/>
    <property type="match status" value="1"/>
</dbReference>
<gene>
    <name evidence="2" type="ORF">E3N88_05259</name>
</gene>
<protein>
    <recommendedName>
        <fullName evidence="1">Retrovirus-related Pol polyprotein from transposon TNT 1-94-like beta-barrel domain-containing protein</fullName>
    </recommendedName>
</protein>